<dbReference type="InterPro" id="IPR003593">
    <property type="entry name" value="AAA+_ATPase"/>
</dbReference>
<keyword evidence="8" id="KW-0378">Hydrolase</keyword>
<name>A0A347W889_9PROT</name>
<evidence type="ECO:0000256" key="7">
    <source>
        <dbReference type="ARBA" id="ARBA00023136"/>
    </source>
</evidence>
<dbReference type="AlphaFoldDB" id="A0A347W889"/>
<keyword evidence="9" id="KW-1185">Reference proteome</keyword>
<dbReference type="PANTHER" id="PTHR43790">
    <property type="entry name" value="CARBOHYDRATE TRANSPORT ATP-BINDING PROTEIN MG119-RELATED"/>
    <property type="match status" value="1"/>
</dbReference>
<dbReference type="EC" id="3.6.3.17" evidence="8"/>
<proteinExistence type="predicted"/>
<evidence type="ECO:0000256" key="4">
    <source>
        <dbReference type="ARBA" id="ARBA00022741"/>
    </source>
</evidence>
<dbReference type="InterPro" id="IPR050107">
    <property type="entry name" value="ABC_carbohydrate_import_ATPase"/>
</dbReference>
<dbReference type="Proteomes" id="UP000264120">
    <property type="component" value="Chromosome"/>
</dbReference>
<dbReference type="CDD" id="cd03216">
    <property type="entry name" value="ABC_Carb_Monos_I"/>
    <property type="match status" value="1"/>
</dbReference>
<evidence type="ECO:0000313" key="9">
    <source>
        <dbReference type="Proteomes" id="UP000264120"/>
    </source>
</evidence>
<dbReference type="InterPro" id="IPR003439">
    <property type="entry name" value="ABC_transporter-like_ATP-bd"/>
</dbReference>
<dbReference type="GO" id="GO:0005524">
    <property type="term" value="F:ATP binding"/>
    <property type="evidence" value="ECO:0007669"/>
    <property type="project" value="UniProtKB-KW"/>
</dbReference>
<sequence length="501" mass="55625">MFELQNVEKRYMGVHVLKGVDFRIEDGEIIGLVGENGAGKSTLMKVIYGAVQHDGGTVLVDGNAVHFRSPRDAMKMGVGMVYQEQSLIPNLTVMENIFLGFEKPFVRFGAINWKKMAAAARRQLAKVKLDIDPATITDHLTFAQRQLVELAKVLALEERVEGKLVILLDEPTSVLSREEIDLLFTVVRALRRRASFIFVSHRLDEIIALSDRIYVLKDGVVVDVMSARGAEIGDIQKKMVGRDINSEYYREDRQRPYDPDRVLLELDHVTITGRGNDVSLKLHAGEVLALVGVEGSGREPILRTIFGMQKPEKGTLRIRGEPVHTFSPSRSVAHGIGYIPRERKVEGIAGGMNVYENMTLSQMRNYSRGGVLDIAAERALAREWIHKLSIKVPSELADCGNLSGGNQQKVVLAKWRSGGSEIIMLDHPTRGLDIGAKEDVYGMIRDMSADGVGIILVADTLEEAIGLSHTIAVIKDGEIRKWFNCQPGAKPSLYDLIQYMV</sequence>
<keyword evidence="5 8" id="KW-0067">ATP-binding</keyword>
<keyword evidence="6" id="KW-1278">Translocase</keyword>
<dbReference type="RefSeq" id="WP_110547180.1">
    <property type="nucleotide sequence ID" value="NZ_CALCQY010000003.1"/>
</dbReference>
<accession>A0A347W889</accession>
<dbReference type="OrthoDB" id="9805029at2"/>
<dbReference type="SMART" id="SM00382">
    <property type="entry name" value="AAA"/>
    <property type="match status" value="2"/>
</dbReference>
<dbReference type="GO" id="GO:0016887">
    <property type="term" value="F:ATP hydrolysis activity"/>
    <property type="evidence" value="ECO:0007669"/>
    <property type="project" value="InterPro"/>
</dbReference>
<protein>
    <submittedName>
        <fullName evidence="8">Ribose import ATP-binding protein RbsA</fullName>
        <ecNumber evidence="8">3.6.3.17</ecNumber>
    </submittedName>
</protein>
<evidence type="ECO:0000256" key="5">
    <source>
        <dbReference type="ARBA" id="ARBA00022840"/>
    </source>
</evidence>
<organism evidence="8 9">
    <name type="scientific">Komagataeibacter saccharivorans</name>
    <dbReference type="NCBI Taxonomy" id="265959"/>
    <lineage>
        <taxon>Bacteria</taxon>
        <taxon>Pseudomonadati</taxon>
        <taxon>Pseudomonadota</taxon>
        <taxon>Alphaproteobacteria</taxon>
        <taxon>Acetobacterales</taxon>
        <taxon>Acetobacteraceae</taxon>
        <taxon>Komagataeibacter</taxon>
    </lineage>
</organism>
<keyword evidence="4" id="KW-0547">Nucleotide-binding</keyword>
<reference evidence="8 9" key="1">
    <citation type="submission" date="2017-08" db="EMBL/GenBank/DDBJ databases">
        <title>Complete genome sequence of Gluconacetobacter saccharivorans CV1 isolated from Fermented Vinegar.</title>
        <authorList>
            <person name="Kim S.-Y."/>
        </authorList>
    </citation>
    <scope>NUCLEOTIDE SEQUENCE [LARGE SCALE GENOMIC DNA]</scope>
    <source>
        <strain evidence="8 9">CV1</strain>
    </source>
</reference>
<dbReference type="PROSITE" id="PS50893">
    <property type="entry name" value="ABC_TRANSPORTER_2"/>
    <property type="match status" value="2"/>
</dbReference>
<evidence type="ECO:0000256" key="6">
    <source>
        <dbReference type="ARBA" id="ARBA00022967"/>
    </source>
</evidence>
<dbReference type="SUPFAM" id="SSF52540">
    <property type="entry name" value="P-loop containing nucleoside triphosphate hydrolases"/>
    <property type="match status" value="2"/>
</dbReference>
<dbReference type="KEGG" id="ksc:CD178_00255"/>
<dbReference type="Gene3D" id="3.40.50.300">
    <property type="entry name" value="P-loop containing nucleotide triphosphate hydrolases"/>
    <property type="match status" value="2"/>
</dbReference>
<evidence type="ECO:0000256" key="2">
    <source>
        <dbReference type="ARBA" id="ARBA00022475"/>
    </source>
</evidence>
<evidence type="ECO:0000256" key="3">
    <source>
        <dbReference type="ARBA" id="ARBA00022597"/>
    </source>
</evidence>
<keyword evidence="1" id="KW-0813">Transport</keyword>
<dbReference type="CDD" id="cd03215">
    <property type="entry name" value="ABC_Carb_Monos_II"/>
    <property type="match status" value="1"/>
</dbReference>
<keyword evidence="7" id="KW-0472">Membrane</keyword>
<evidence type="ECO:0000313" key="8">
    <source>
        <dbReference type="EMBL" id="AXY21082.1"/>
    </source>
</evidence>
<gene>
    <name evidence="8" type="primary">rbsA_1</name>
    <name evidence="8" type="ORF">CD178_00255</name>
</gene>
<keyword evidence="3" id="KW-0762">Sugar transport</keyword>
<dbReference type="EMBL" id="CP023036">
    <property type="protein sequence ID" value="AXY21082.1"/>
    <property type="molecule type" value="Genomic_DNA"/>
</dbReference>
<dbReference type="InterPro" id="IPR027417">
    <property type="entry name" value="P-loop_NTPase"/>
</dbReference>
<dbReference type="GeneID" id="98314707"/>
<dbReference type="PANTHER" id="PTHR43790:SF3">
    <property type="entry name" value="D-ALLOSE IMPORT ATP-BINDING PROTEIN ALSA-RELATED"/>
    <property type="match status" value="1"/>
</dbReference>
<keyword evidence="2" id="KW-1003">Cell membrane</keyword>
<dbReference type="Pfam" id="PF00005">
    <property type="entry name" value="ABC_tran"/>
    <property type="match status" value="2"/>
</dbReference>
<evidence type="ECO:0000256" key="1">
    <source>
        <dbReference type="ARBA" id="ARBA00022448"/>
    </source>
</evidence>